<evidence type="ECO:0000256" key="1">
    <source>
        <dbReference type="SAM" id="Phobius"/>
    </source>
</evidence>
<name>A0AAE4SED8_9EURY</name>
<dbReference type="EMBL" id="JAWDKD010000002">
    <property type="protein sequence ID" value="MDV0446200.1"/>
    <property type="molecule type" value="Genomic_DNA"/>
</dbReference>
<evidence type="ECO:0000313" key="3">
    <source>
        <dbReference type="Proteomes" id="UP001271789"/>
    </source>
</evidence>
<keyword evidence="1" id="KW-1133">Transmembrane helix</keyword>
<gene>
    <name evidence="2" type="ORF">MsAg5_00270</name>
</gene>
<organism evidence="2 3">
    <name type="scientific">Methanolapillus africanus</name>
    <dbReference type="NCBI Taxonomy" id="3028297"/>
    <lineage>
        <taxon>Archaea</taxon>
        <taxon>Methanobacteriati</taxon>
        <taxon>Methanobacteriota</taxon>
        <taxon>Stenosarchaea group</taxon>
        <taxon>Methanomicrobia</taxon>
        <taxon>Methanosarcinales</taxon>
        <taxon>Methanosarcinaceae</taxon>
        <taxon>Methanolapillus</taxon>
    </lineage>
</organism>
<dbReference type="AlphaFoldDB" id="A0AAE4SED8"/>
<keyword evidence="1" id="KW-0812">Transmembrane</keyword>
<dbReference type="RefSeq" id="WP_338098583.1">
    <property type="nucleotide sequence ID" value="NZ_JAWDKD010000002.1"/>
</dbReference>
<sequence>MVLESLSTLDKVVLVLIILLLLKIMFDINRLMKRKNMIARQKQMSQQVNQTSAEHRLHQMEKATAVDADFVEEVTVVETVEVPADSEQKN</sequence>
<proteinExistence type="predicted"/>
<feature type="transmembrane region" description="Helical" evidence="1">
    <location>
        <begin position="12"/>
        <end position="32"/>
    </location>
</feature>
<keyword evidence="1" id="KW-0472">Membrane</keyword>
<accession>A0AAE4SED8</accession>
<protein>
    <submittedName>
        <fullName evidence="2">Uncharacterized protein</fullName>
    </submittedName>
</protein>
<comment type="caution">
    <text evidence="2">The sequence shown here is derived from an EMBL/GenBank/DDBJ whole genome shotgun (WGS) entry which is preliminary data.</text>
</comment>
<reference evidence="2" key="1">
    <citation type="submission" date="2023-06" db="EMBL/GenBank/DDBJ databases">
        <title>Genome sequence of Methanosarcinaceae archaeon Ag5.</title>
        <authorList>
            <person name="Protasov E."/>
            <person name="Platt K."/>
            <person name="Poehlein A."/>
            <person name="Daniel R."/>
            <person name="Brune A."/>
        </authorList>
    </citation>
    <scope>NUCLEOTIDE SEQUENCE</scope>
    <source>
        <strain evidence="2">Ag5</strain>
    </source>
</reference>
<dbReference type="Proteomes" id="UP001271789">
    <property type="component" value="Unassembled WGS sequence"/>
</dbReference>
<keyword evidence="3" id="KW-1185">Reference proteome</keyword>
<evidence type="ECO:0000313" key="2">
    <source>
        <dbReference type="EMBL" id="MDV0446200.1"/>
    </source>
</evidence>